<reference evidence="2" key="1">
    <citation type="journal article" date="2017" name="Nat. Ecol. Evol.">
        <title>Genome expansion and lineage-specific genetic innovations in the forest pathogenic fungi Armillaria.</title>
        <authorList>
            <person name="Sipos G."/>
            <person name="Prasanna A.N."/>
            <person name="Walter M.C."/>
            <person name="O'Connor E."/>
            <person name="Balint B."/>
            <person name="Krizsan K."/>
            <person name="Kiss B."/>
            <person name="Hess J."/>
            <person name="Varga T."/>
            <person name="Slot J."/>
            <person name="Riley R."/>
            <person name="Boka B."/>
            <person name="Rigling D."/>
            <person name="Barry K."/>
            <person name="Lee J."/>
            <person name="Mihaltcheva S."/>
            <person name="LaButti K."/>
            <person name="Lipzen A."/>
            <person name="Waldron R."/>
            <person name="Moloney N.M."/>
            <person name="Sperisen C."/>
            <person name="Kredics L."/>
            <person name="Vagvoelgyi C."/>
            <person name="Patrignani A."/>
            <person name="Fitzpatrick D."/>
            <person name="Nagy I."/>
            <person name="Doyle S."/>
            <person name="Anderson J.B."/>
            <person name="Grigoriev I.V."/>
            <person name="Gueldener U."/>
            <person name="Muensterkoetter M."/>
            <person name="Nagy L.G."/>
        </authorList>
    </citation>
    <scope>NUCLEOTIDE SEQUENCE [LARGE SCALE GENOMIC DNA]</scope>
    <source>
        <strain evidence="2">Ar21-2</strain>
    </source>
</reference>
<dbReference type="AlphaFoldDB" id="A0A2H3DEL9"/>
<dbReference type="OrthoDB" id="10480876at2759"/>
<evidence type="ECO:0000313" key="2">
    <source>
        <dbReference type="Proteomes" id="UP000217790"/>
    </source>
</evidence>
<dbReference type="Proteomes" id="UP000217790">
    <property type="component" value="Unassembled WGS sequence"/>
</dbReference>
<organism evidence="1 2">
    <name type="scientific">Armillaria gallica</name>
    <name type="common">Bulbous honey fungus</name>
    <name type="synonym">Armillaria bulbosa</name>
    <dbReference type="NCBI Taxonomy" id="47427"/>
    <lineage>
        <taxon>Eukaryota</taxon>
        <taxon>Fungi</taxon>
        <taxon>Dikarya</taxon>
        <taxon>Basidiomycota</taxon>
        <taxon>Agaricomycotina</taxon>
        <taxon>Agaricomycetes</taxon>
        <taxon>Agaricomycetidae</taxon>
        <taxon>Agaricales</taxon>
        <taxon>Marasmiineae</taxon>
        <taxon>Physalacriaceae</taxon>
        <taxon>Armillaria</taxon>
    </lineage>
</organism>
<evidence type="ECO:0000313" key="1">
    <source>
        <dbReference type="EMBL" id="PBK89298.1"/>
    </source>
</evidence>
<gene>
    <name evidence="1" type="ORF">ARMGADRAFT_1083835</name>
</gene>
<keyword evidence="2" id="KW-1185">Reference proteome</keyword>
<dbReference type="EMBL" id="KZ293669">
    <property type="protein sequence ID" value="PBK89298.1"/>
    <property type="molecule type" value="Genomic_DNA"/>
</dbReference>
<name>A0A2H3DEL9_ARMGA</name>
<accession>A0A2H3DEL9</accession>
<sequence>MFATKHFDDRGRQWQGKAELTKPGTASLLVRHRDPLTPDCPRASLLRSIVDPSHASPPRNRALLAILFHPRASLSLHLFHESPYTIIDNFFPRLLCIAQTEGEYMAVFDFVQAVYAGEGVETIINMWGEPEVFMRVTWKVLADGKWEGVQSLEVEEDAENIMKELIYRVDVHRSTDAATASSR</sequence>
<proteinExistence type="predicted"/>
<protein>
    <submittedName>
        <fullName evidence="1">Uncharacterized protein</fullName>
    </submittedName>
</protein>
<dbReference type="InParanoid" id="A0A2H3DEL9"/>